<keyword evidence="3" id="KW-1185">Reference proteome</keyword>
<feature type="compositionally biased region" description="Polar residues" evidence="1">
    <location>
        <begin position="1"/>
        <end position="12"/>
    </location>
</feature>
<evidence type="ECO:0000313" key="2">
    <source>
        <dbReference type="EMBL" id="KAF2826884.1"/>
    </source>
</evidence>
<reference evidence="2" key="1">
    <citation type="journal article" date="2020" name="Stud. Mycol.">
        <title>101 Dothideomycetes genomes: a test case for predicting lifestyles and emergence of pathogens.</title>
        <authorList>
            <person name="Haridas S."/>
            <person name="Albert R."/>
            <person name="Binder M."/>
            <person name="Bloem J."/>
            <person name="Labutti K."/>
            <person name="Salamov A."/>
            <person name="Andreopoulos B."/>
            <person name="Baker S."/>
            <person name="Barry K."/>
            <person name="Bills G."/>
            <person name="Bluhm B."/>
            <person name="Cannon C."/>
            <person name="Castanera R."/>
            <person name="Culley D."/>
            <person name="Daum C."/>
            <person name="Ezra D."/>
            <person name="Gonzalez J."/>
            <person name="Henrissat B."/>
            <person name="Kuo A."/>
            <person name="Liang C."/>
            <person name="Lipzen A."/>
            <person name="Lutzoni F."/>
            <person name="Magnuson J."/>
            <person name="Mondo S."/>
            <person name="Nolan M."/>
            <person name="Ohm R."/>
            <person name="Pangilinan J."/>
            <person name="Park H.-J."/>
            <person name="Ramirez L."/>
            <person name="Alfaro M."/>
            <person name="Sun H."/>
            <person name="Tritt A."/>
            <person name="Yoshinaga Y."/>
            <person name="Zwiers L.-H."/>
            <person name="Turgeon B."/>
            <person name="Goodwin S."/>
            <person name="Spatafora J."/>
            <person name="Crous P."/>
            <person name="Grigoriev I."/>
        </authorList>
    </citation>
    <scope>NUCLEOTIDE SEQUENCE</scope>
    <source>
        <strain evidence="2">CBS 113818</strain>
    </source>
</reference>
<name>A0A6A7A264_9PLEO</name>
<proteinExistence type="predicted"/>
<dbReference type="EMBL" id="MU006225">
    <property type="protein sequence ID" value="KAF2826884.1"/>
    <property type="molecule type" value="Genomic_DNA"/>
</dbReference>
<protein>
    <submittedName>
        <fullName evidence="2">Uncharacterized protein</fullName>
    </submittedName>
</protein>
<sequence>MPGSTNNGTTRAPRTAINVDGELSSRVQDNIPQNNNITAAYRRNASIGRSIAASNDSGYTTEDSDIERHSFFLERRNAVPLIAPLPRSPAIMHFPAALEEQAVLAYEQNPPSPPPPYTAERPSDGPCARCLESGEASTCRRGFCRILSDRELNVSPLQDTWFDARSSPVSPVSPMSEPASMSHRDPLPSYVSRVALTDFGDHLPDFGTYALLTSVDN</sequence>
<gene>
    <name evidence="2" type="ORF">CC86DRAFT_381944</name>
</gene>
<accession>A0A6A7A264</accession>
<organism evidence="2 3">
    <name type="scientific">Ophiobolus disseminans</name>
    <dbReference type="NCBI Taxonomy" id="1469910"/>
    <lineage>
        <taxon>Eukaryota</taxon>
        <taxon>Fungi</taxon>
        <taxon>Dikarya</taxon>
        <taxon>Ascomycota</taxon>
        <taxon>Pezizomycotina</taxon>
        <taxon>Dothideomycetes</taxon>
        <taxon>Pleosporomycetidae</taxon>
        <taxon>Pleosporales</taxon>
        <taxon>Pleosporineae</taxon>
        <taxon>Phaeosphaeriaceae</taxon>
        <taxon>Ophiobolus</taxon>
    </lineage>
</organism>
<dbReference type="AlphaFoldDB" id="A0A6A7A264"/>
<evidence type="ECO:0000256" key="1">
    <source>
        <dbReference type="SAM" id="MobiDB-lite"/>
    </source>
</evidence>
<feature type="region of interest" description="Disordered" evidence="1">
    <location>
        <begin position="1"/>
        <end position="27"/>
    </location>
</feature>
<dbReference type="Proteomes" id="UP000799424">
    <property type="component" value="Unassembled WGS sequence"/>
</dbReference>
<evidence type="ECO:0000313" key="3">
    <source>
        <dbReference type="Proteomes" id="UP000799424"/>
    </source>
</evidence>